<keyword evidence="9" id="KW-1133">Transmembrane helix</keyword>
<dbReference type="InterPro" id="IPR045260">
    <property type="entry name" value="Sec12-like"/>
</dbReference>
<evidence type="ECO:0000256" key="2">
    <source>
        <dbReference type="ARBA" id="ARBA00022448"/>
    </source>
</evidence>
<gene>
    <name evidence="11" type="ORF">EC973_006633</name>
</gene>
<evidence type="ECO:0000256" key="8">
    <source>
        <dbReference type="ARBA" id="ARBA00022927"/>
    </source>
</evidence>
<evidence type="ECO:0000256" key="9">
    <source>
        <dbReference type="ARBA" id="ARBA00022989"/>
    </source>
</evidence>
<dbReference type="Gene3D" id="2.130.10.10">
    <property type="entry name" value="YVTN repeat-like/Quinoprotein amine dehydrogenase"/>
    <property type="match status" value="2"/>
</dbReference>
<dbReference type="SUPFAM" id="SSF101908">
    <property type="entry name" value="Putative isomerase YbhE"/>
    <property type="match status" value="1"/>
</dbReference>
<name>A0A8H7EQY7_9FUNG</name>
<keyword evidence="4" id="KW-0812">Transmembrane</keyword>
<evidence type="ECO:0000256" key="7">
    <source>
        <dbReference type="ARBA" id="ARBA00022892"/>
    </source>
</evidence>
<evidence type="ECO:0000313" key="12">
    <source>
        <dbReference type="Proteomes" id="UP000605846"/>
    </source>
</evidence>
<comment type="caution">
    <text evidence="11">The sequence shown here is derived from an EMBL/GenBank/DDBJ whole genome shotgun (WGS) entry which is preliminary data.</text>
</comment>
<dbReference type="InterPro" id="IPR015943">
    <property type="entry name" value="WD40/YVTN_repeat-like_dom_sf"/>
</dbReference>
<dbReference type="AlphaFoldDB" id="A0A8H7EQY7"/>
<protein>
    <submittedName>
        <fullName evidence="11">Uncharacterized protein</fullName>
    </submittedName>
</protein>
<dbReference type="Proteomes" id="UP000605846">
    <property type="component" value="Unassembled WGS sequence"/>
</dbReference>
<keyword evidence="5" id="KW-0677">Repeat</keyword>
<evidence type="ECO:0000256" key="10">
    <source>
        <dbReference type="ARBA" id="ARBA00023136"/>
    </source>
</evidence>
<keyword evidence="2" id="KW-0813">Transport</keyword>
<dbReference type="GO" id="GO:0006888">
    <property type="term" value="P:endoplasmic reticulum to Golgi vesicle-mediated transport"/>
    <property type="evidence" value="ECO:0007669"/>
    <property type="project" value="TreeGrafter"/>
</dbReference>
<evidence type="ECO:0000256" key="1">
    <source>
        <dbReference type="ARBA" id="ARBA00004389"/>
    </source>
</evidence>
<reference evidence="11" key="1">
    <citation type="submission" date="2020-01" db="EMBL/GenBank/DDBJ databases">
        <title>Genome Sequencing of Three Apophysomyces-Like Fungal Strains Confirms a Novel Fungal Genus in the Mucoromycota with divergent Burkholderia-like Endosymbiotic Bacteria.</title>
        <authorList>
            <person name="Stajich J.E."/>
            <person name="Macias A.M."/>
            <person name="Carter-House D."/>
            <person name="Lovett B."/>
            <person name="Kasson L.R."/>
            <person name="Berry K."/>
            <person name="Grigoriev I."/>
            <person name="Chang Y."/>
            <person name="Spatafora J."/>
            <person name="Kasson M.T."/>
        </authorList>
    </citation>
    <scope>NUCLEOTIDE SEQUENCE</scope>
    <source>
        <strain evidence="11">NRRL A-21654</strain>
    </source>
</reference>
<keyword evidence="6" id="KW-0256">Endoplasmic reticulum</keyword>
<keyword evidence="3" id="KW-0853">WD repeat</keyword>
<keyword evidence="12" id="KW-1185">Reference proteome</keyword>
<keyword evidence="7" id="KW-0931">ER-Golgi transport</keyword>
<evidence type="ECO:0000313" key="11">
    <source>
        <dbReference type="EMBL" id="KAF7728118.1"/>
    </source>
</evidence>
<organism evidence="11 12">
    <name type="scientific">Apophysomyces ossiformis</name>
    <dbReference type="NCBI Taxonomy" id="679940"/>
    <lineage>
        <taxon>Eukaryota</taxon>
        <taxon>Fungi</taxon>
        <taxon>Fungi incertae sedis</taxon>
        <taxon>Mucoromycota</taxon>
        <taxon>Mucoromycotina</taxon>
        <taxon>Mucoromycetes</taxon>
        <taxon>Mucorales</taxon>
        <taxon>Mucorineae</taxon>
        <taxon>Mucoraceae</taxon>
        <taxon>Apophysomyces</taxon>
    </lineage>
</organism>
<comment type="subcellular location">
    <subcellularLocation>
        <location evidence="1">Endoplasmic reticulum membrane</location>
        <topology evidence="1">Single-pass membrane protein</topology>
    </subcellularLocation>
</comment>
<evidence type="ECO:0000256" key="3">
    <source>
        <dbReference type="ARBA" id="ARBA00022574"/>
    </source>
</evidence>
<proteinExistence type="predicted"/>
<dbReference type="EMBL" id="JABAYA010000043">
    <property type="protein sequence ID" value="KAF7728118.1"/>
    <property type="molecule type" value="Genomic_DNA"/>
</dbReference>
<keyword evidence="8" id="KW-0653">Protein transport</keyword>
<dbReference type="GO" id="GO:0005789">
    <property type="term" value="C:endoplasmic reticulum membrane"/>
    <property type="evidence" value="ECO:0007669"/>
    <property type="project" value="UniProtKB-SubCell"/>
</dbReference>
<evidence type="ECO:0000256" key="5">
    <source>
        <dbReference type="ARBA" id="ARBA00022737"/>
    </source>
</evidence>
<evidence type="ECO:0000256" key="4">
    <source>
        <dbReference type="ARBA" id="ARBA00022692"/>
    </source>
</evidence>
<evidence type="ECO:0000256" key="6">
    <source>
        <dbReference type="ARBA" id="ARBA00022824"/>
    </source>
</evidence>
<keyword evidence="10" id="KW-0472">Membrane</keyword>
<accession>A0A8H7EQY7</accession>
<dbReference type="PANTHER" id="PTHR23284">
    <property type="entry name" value="PROLACTIN REGULATORY ELEMENT BINDING PROTEIN"/>
    <property type="match status" value="1"/>
</dbReference>
<dbReference type="GO" id="GO:0015031">
    <property type="term" value="P:protein transport"/>
    <property type="evidence" value="ECO:0007669"/>
    <property type="project" value="UniProtKB-KW"/>
</dbReference>
<dbReference type="GO" id="GO:0003400">
    <property type="term" value="P:regulation of COPII vesicle coating"/>
    <property type="evidence" value="ECO:0007669"/>
    <property type="project" value="TreeGrafter"/>
</dbReference>
<dbReference type="PANTHER" id="PTHR23284:SF0">
    <property type="entry name" value="PROLACTIN REGULATORY ELEMENT-BINDING PROTEIN"/>
    <property type="match status" value="1"/>
</dbReference>
<sequence length="194" mass="21719">MAPARPKTLIQRVDFPVYDLDFTVDDDLVAVGGGGANRSGVKNKVRVLRYSRSGRYMVSGFTDGKVTLLNYPDLTPVFPPIRFNDIQDADFDFEEKHVAVATPKAIIILSLEDGAIEQVLNSPNLNRNTACEFRACRYWRARGESQMLYAVVNPISRGRGFICMWKLRPGRQIPTRATMAASVSRKAITSFCVR</sequence>
<dbReference type="GO" id="GO:0005085">
    <property type="term" value="F:guanyl-nucleotide exchange factor activity"/>
    <property type="evidence" value="ECO:0007669"/>
    <property type="project" value="InterPro"/>
</dbReference>
<dbReference type="OrthoDB" id="2013972at2759"/>